<sequence length="122" mass="14359">MARSYPLQSSLRGQLEQDFIKYRDKERLSDAEATRQLLTLALRIKLNDSEDDRPTNRELMEEMYRRIRQIQGTENLTHVQTFSGEAFYRNKADATEMRNNLTADINNKVDSYLSGEKKRIAR</sequence>
<dbReference type="EMBL" id="CP033579">
    <property type="protein sequence ID" value="AYV24983.1"/>
    <property type="molecule type" value="Genomic_DNA"/>
</dbReference>
<organism evidence="1 2">
    <name type="scientific">Vibrio mediterranei</name>
    <dbReference type="NCBI Taxonomy" id="689"/>
    <lineage>
        <taxon>Bacteria</taxon>
        <taxon>Pseudomonadati</taxon>
        <taxon>Pseudomonadota</taxon>
        <taxon>Gammaproteobacteria</taxon>
        <taxon>Vibrionales</taxon>
        <taxon>Vibrionaceae</taxon>
        <taxon>Vibrio</taxon>
    </lineage>
</organism>
<evidence type="ECO:0000313" key="1">
    <source>
        <dbReference type="EMBL" id="AYV24983.1"/>
    </source>
</evidence>
<name>A0A3G4VJJ2_9VIBR</name>
<dbReference type="AlphaFoldDB" id="A0A3G4VJJ2"/>
<accession>A0A3G4VJJ2</accession>
<reference evidence="1 2" key="1">
    <citation type="submission" date="2018-11" db="EMBL/GenBank/DDBJ databases">
        <title>Complete Genome Sequence of Vbrio mediterranei 117-T6: a Potential Pathogen Bacteria Isolated from the Conchocelis of Pyropia.</title>
        <authorList>
            <person name="Liu Q."/>
        </authorList>
    </citation>
    <scope>NUCLEOTIDE SEQUENCE [LARGE SCALE GENOMIC DNA]</scope>
    <source>
        <strain evidence="1 2">117-T6</strain>
        <plasmid evidence="1 2">unnamed</plasmid>
    </source>
</reference>
<proteinExistence type="predicted"/>
<evidence type="ECO:0000313" key="2">
    <source>
        <dbReference type="Proteomes" id="UP000279760"/>
    </source>
</evidence>
<gene>
    <name evidence="1" type="ORF">ECB94_27065</name>
</gene>
<protein>
    <submittedName>
        <fullName evidence="1">Uncharacterized protein</fullName>
    </submittedName>
</protein>
<dbReference type="RefSeq" id="WP_124942278.1">
    <property type="nucleotide sequence ID" value="NZ_CP033579.1"/>
</dbReference>
<dbReference type="Proteomes" id="UP000279760">
    <property type="component" value="Plasmid unnamed"/>
</dbReference>
<keyword evidence="1" id="KW-0614">Plasmid</keyword>
<geneLocation type="plasmid" evidence="1">
    <name>unnamed</name>
</geneLocation>